<keyword evidence="1" id="KW-0677">Repeat</keyword>
<dbReference type="InterPro" id="IPR013783">
    <property type="entry name" value="Ig-like_fold"/>
</dbReference>
<protein>
    <submittedName>
        <fullName evidence="6">Hemicentin-2-like</fullName>
    </submittedName>
</protein>
<evidence type="ECO:0000313" key="6">
    <source>
        <dbReference type="EMBL" id="OQR68422.1"/>
    </source>
</evidence>
<dbReference type="InterPro" id="IPR036179">
    <property type="entry name" value="Ig-like_dom_sf"/>
</dbReference>
<evidence type="ECO:0000256" key="1">
    <source>
        <dbReference type="ARBA" id="ARBA00022737"/>
    </source>
</evidence>
<keyword evidence="2" id="KW-1015">Disulfide bond</keyword>
<dbReference type="SUPFAM" id="SSF48726">
    <property type="entry name" value="Immunoglobulin"/>
    <property type="match status" value="2"/>
</dbReference>
<dbReference type="Pfam" id="PF07679">
    <property type="entry name" value="I-set"/>
    <property type="match status" value="1"/>
</dbReference>
<comment type="caution">
    <text evidence="6">The sequence shown here is derived from an EMBL/GenBank/DDBJ whole genome shotgun (WGS) entry which is preliminary data.</text>
</comment>
<dbReference type="PROSITE" id="PS50835">
    <property type="entry name" value="IG_LIKE"/>
    <property type="match status" value="1"/>
</dbReference>
<feature type="domain" description="Ig-like" evidence="5">
    <location>
        <begin position="24"/>
        <end position="116"/>
    </location>
</feature>
<evidence type="ECO:0000256" key="3">
    <source>
        <dbReference type="ARBA" id="ARBA00023319"/>
    </source>
</evidence>
<gene>
    <name evidence="6" type="ORF">BIW11_12925</name>
</gene>
<feature type="chain" id="PRO_5013071340" evidence="4">
    <location>
        <begin position="20"/>
        <end position="178"/>
    </location>
</feature>
<keyword evidence="3" id="KW-0393">Immunoglobulin domain</keyword>
<dbReference type="InParanoid" id="A0A1V9X560"/>
<dbReference type="Gene3D" id="2.60.40.10">
    <property type="entry name" value="Immunoglobulins"/>
    <property type="match status" value="2"/>
</dbReference>
<evidence type="ECO:0000313" key="7">
    <source>
        <dbReference type="Proteomes" id="UP000192247"/>
    </source>
</evidence>
<evidence type="ECO:0000256" key="4">
    <source>
        <dbReference type="SAM" id="SignalP"/>
    </source>
</evidence>
<evidence type="ECO:0000259" key="5">
    <source>
        <dbReference type="PROSITE" id="PS50835"/>
    </source>
</evidence>
<dbReference type="PANTHER" id="PTHR12231:SF253">
    <property type="entry name" value="DPR-INTERACTING PROTEIN ETA, ISOFORM B-RELATED"/>
    <property type="match status" value="1"/>
</dbReference>
<dbReference type="PANTHER" id="PTHR12231">
    <property type="entry name" value="CTX-RELATED TYPE I TRANSMEMBRANE PROTEIN"/>
    <property type="match status" value="1"/>
</dbReference>
<feature type="signal peptide" evidence="4">
    <location>
        <begin position="1"/>
        <end position="19"/>
    </location>
</feature>
<dbReference type="Proteomes" id="UP000192247">
    <property type="component" value="Unassembled WGS sequence"/>
</dbReference>
<organism evidence="6 7">
    <name type="scientific">Tropilaelaps mercedesae</name>
    <dbReference type="NCBI Taxonomy" id="418985"/>
    <lineage>
        <taxon>Eukaryota</taxon>
        <taxon>Metazoa</taxon>
        <taxon>Ecdysozoa</taxon>
        <taxon>Arthropoda</taxon>
        <taxon>Chelicerata</taxon>
        <taxon>Arachnida</taxon>
        <taxon>Acari</taxon>
        <taxon>Parasitiformes</taxon>
        <taxon>Mesostigmata</taxon>
        <taxon>Gamasina</taxon>
        <taxon>Dermanyssoidea</taxon>
        <taxon>Laelapidae</taxon>
        <taxon>Tropilaelaps</taxon>
    </lineage>
</organism>
<proteinExistence type="predicted"/>
<dbReference type="InterPro" id="IPR013098">
    <property type="entry name" value="Ig_I-set"/>
</dbReference>
<dbReference type="STRING" id="418985.A0A1V9X560"/>
<dbReference type="InterPro" id="IPR007110">
    <property type="entry name" value="Ig-like_dom"/>
</dbReference>
<dbReference type="EMBL" id="MNPL01024801">
    <property type="protein sequence ID" value="OQR68422.1"/>
    <property type="molecule type" value="Genomic_DNA"/>
</dbReference>
<accession>A0A1V9X560</accession>
<dbReference type="AlphaFoldDB" id="A0A1V9X560"/>
<dbReference type="OrthoDB" id="6513245at2759"/>
<keyword evidence="7" id="KW-1185">Reference proteome</keyword>
<name>A0A1V9X560_9ACAR</name>
<keyword evidence="4" id="KW-0732">Signal</keyword>
<dbReference type="InterPro" id="IPR051170">
    <property type="entry name" value="Neural/epithelial_adhesion"/>
</dbReference>
<reference evidence="6 7" key="1">
    <citation type="journal article" date="2017" name="Gigascience">
        <title>Draft genome of the honey bee ectoparasitic mite, Tropilaelaps mercedesae, is shaped by the parasitic life history.</title>
        <authorList>
            <person name="Dong X."/>
            <person name="Armstrong S.D."/>
            <person name="Xia D."/>
            <person name="Makepeace B.L."/>
            <person name="Darby A.C."/>
            <person name="Kadowaki T."/>
        </authorList>
    </citation>
    <scope>NUCLEOTIDE SEQUENCE [LARGE SCALE GENOMIC DNA]</scope>
    <source>
        <strain evidence="6">Wuxi-XJTLU</strain>
    </source>
</reference>
<evidence type="ECO:0000256" key="2">
    <source>
        <dbReference type="ARBA" id="ARBA00023157"/>
    </source>
</evidence>
<feature type="non-terminal residue" evidence="6">
    <location>
        <position position="178"/>
    </location>
</feature>
<sequence>MGIIWVHICILLNFMAVFCVKDSPKVQPFYLPANPESCDDVHMLCKAKSSSRTQLQWLKDRIQIGDSTLLNATISQVGSALVLNIKCISVAHAGDYTCSAQNAHGKDEFTASLVITSAPFWLENTQSEMTESMRQAKRDETVTLRCPVGGHPRPNITWHYRVCGQVRFLRTQPLNPLK</sequence>